<evidence type="ECO:0000259" key="2">
    <source>
        <dbReference type="Pfam" id="PF07693"/>
    </source>
</evidence>
<dbReference type="Pfam" id="PF07693">
    <property type="entry name" value="KAP_NTPase"/>
    <property type="match status" value="1"/>
</dbReference>
<feature type="domain" description="KAP NTPase" evidence="2">
    <location>
        <begin position="169"/>
        <end position="441"/>
    </location>
</feature>
<accession>A0A0K8P5K5</accession>
<keyword evidence="1" id="KW-0472">Membrane</keyword>
<name>A0A0K8P5K5_PISS1</name>
<dbReference type="AlphaFoldDB" id="A0A0K8P5K5"/>
<feature type="transmembrane region" description="Helical" evidence="1">
    <location>
        <begin position="118"/>
        <end position="136"/>
    </location>
</feature>
<keyword evidence="1" id="KW-0812">Transmembrane</keyword>
<feature type="transmembrane region" description="Helical" evidence="1">
    <location>
        <begin position="87"/>
        <end position="106"/>
    </location>
</feature>
<evidence type="ECO:0000313" key="4">
    <source>
        <dbReference type="Proteomes" id="UP000037660"/>
    </source>
</evidence>
<feature type="transmembrane region" description="Helical" evidence="1">
    <location>
        <begin position="12"/>
        <end position="34"/>
    </location>
</feature>
<organism evidence="3 4">
    <name type="scientific">Piscinibacter sakaiensis</name>
    <name type="common">Ideonella sakaiensis</name>
    <dbReference type="NCBI Taxonomy" id="1547922"/>
    <lineage>
        <taxon>Bacteria</taxon>
        <taxon>Pseudomonadati</taxon>
        <taxon>Pseudomonadota</taxon>
        <taxon>Betaproteobacteria</taxon>
        <taxon>Burkholderiales</taxon>
        <taxon>Sphaerotilaceae</taxon>
        <taxon>Piscinibacter</taxon>
    </lineage>
</organism>
<reference evidence="4" key="1">
    <citation type="submission" date="2015-07" db="EMBL/GenBank/DDBJ databases">
        <title>Discovery of a poly(ethylene terephthalate assimilation.</title>
        <authorList>
            <person name="Yoshida S."/>
            <person name="Hiraga K."/>
            <person name="Takehana T."/>
            <person name="Taniguchi I."/>
            <person name="Yamaji H."/>
            <person name="Maeda Y."/>
            <person name="Toyohara K."/>
            <person name="Miyamoto K."/>
            <person name="Kimura Y."/>
            <person name="Oda K."/>
        </authorList>
    </citation>
    <scope>NUCLEOTIDE SEQUENCE [LARGE SCALE GENOMIC DNA]</scope>
    <source>
        <strain evidence="4">NBRC 110686 / TISTR 2288 / 201-F6</strain>
    </source>
</reference>
<evidence type="ECO:0000256" key="1">
    <source>
        <dbReference type="SAM" id="Phobius"/>
    </source>
</evidence>
<feature type="transmembrane region" description="Helical" evidence="1">
    <location>
        <begin position="46"/>
        <end position="66"/>
    </location>
</feature>
<evidence type="ECO:0000313" key="3">
    <source>
        <dbReference type="EMBL" id="GAP37892.1"/>
    </source>
</evidence>
<reference evidence="3 4" key="2">
    <citation type="journal article" date="2016" name="Science">
        <title>A bacterium that degrades and assimilates poly(ethylene terephthalate).</title>
        <authorList>
            <person name="Yoshida S."/>
            <person name="Hiraga K."/>
            <person name="Takehana T."/>
            <person name="Taniguchi I."/>
            <person name="Yamaji H."/>
            <person name="Maeda Y."/>
            <person name="Toyohara K."/>
            <person name="Miyamoto K."/>
            <person name="Kimura Y."/>
            <person name="Oda K."/>
        </authorList>
    </citation>
    <scope>NUCLEOTIDE SEQUENCE [LARGE SCALE GENOMIC DNA]</scope>
    <source>
        <strain evidence="4">NBRC 110686 / TISTR 2288 / 201-F6</strain>
    </source>
</reference>
<keyword evidence="1" id="KW-1133">Transmembrane helix</keyword>
<protein>
    <recommendedName>
        <fullName evidence="2">KAP NTPase domain-containing protein</fullName>
    </recommendedName>
</protein>
<dbReference type="Gene3D" id="3.40.50.300">
    <property type="entry name" value="P-loop containing nucleotide triphosphate hydrolases"/>
    <property type="match status" value="1"/>
</dbReference>
<dbReference type="SUPFAM" id="SSF52540">
    <property type="entry name" value="P-loop containing nucleoside triphosphate hydrolases"/>
    <property type="match status" value="1"/>
</dbReference>
<keyword evidence="4" id="KW-1185">Reference proteome</keyword>
<comment type="caution">
    <text evidence="3">The sequence shown here is derived from an EMBL/GenBank/DDBJ whole genome shotgun (WGS) entry which is preliminary data.</text>
</comment>
<dbReference type="Proteomes" id="UP000037660">
    <property type="component" value="Unassembled WGS sequence"/>
</dbReference>
<dbReference type="EMBL" id="BBYR01000061">
    <property type="protein sequence ID" value="GAP37892.1"/>
    <property type="molecule type" value="Genomic_DNA"/>
</dbReference>
<dbReference type="STRING" id="1547922.ISF6_4086"/>
<gene>
    <name evidence="3" type="ORF">ISF6_4086</name>
</gene>
<dbReference type="InterPro" id="IPR011646">
    <property type="entry name" value="KAP_P-loop"/>
</dbReference>
<sequence>MARLAPMRMPELLVYGRAALYGFLLAESARLAFLGSATFGRWVGDALTLLAINAGALVCVAVLIVYAWRRQAFVQAQRIALSGRVDLLLGAALGVWADFLVAPKLVKVHEVVARQDMAWAPLFLGMLVMALLSAVVRDFVARRAKLQCQVHFLSDDEIEYEQEDMLGVAKQAKEFAETVMAVGAQAGLVFGLDAPWGTGKSSFLNLAQREWRRSDATVVVNFQTLRYASEPDLSDRFIRELCTAIKQQAFAPEFAPAADRYSRMLKGKTDVSFLGFKLSLEPSAETIDELLEDVDVVLKQSKKRLIVIIEDLDRLEPKLVNNVLFTVRRTFRLSQAVYILCYDAEMLIAGKEEGTRARDFLEKFITVKLSLFVDGEALKKFLQTDWKKDAARFPLVPADTMFELSGVMNVVAEMVGGKKSHQYAPLLGDLRKLKRFVNAMLAMQLEKFDLGRSDFDPRDLVHLVLLHLRYPGVFRRIYAEETEGRSGLFSVKRGGDNNTANLRNEDGFDEFVKTLDESAKFLVTQLFDVRALEFSNFNQPNEAVRRSRACFNSDSRNLENYLKLIVRLTAPTDVETFALYKEAVTAVIAGKRTIKEVLTSDKFSLKYGLRVQDEFWRVLVSSAHELPPLQAAEAIDQLVDALPTYPSTEDGGRGLRMRSIFSLATLLDRVGYGAPRSGRIRDNTNVREIGERILGEPSKFSPSLIERIAAPGRGALGWNDLLGFRLVCSIDREGSLSNVYRGLLQFEDPNASGGGDVPLLALNSLRRLSQTIFKLFKNTYIEANVNFYLAVDEVPDAAIYGAAEPPRSDDGTAETPAVVRAAIKTFVIYQLTNNLRGTGSGVGCGVYDEEGADDQGGIRTAMTRYLLEFCFNPTVRPDHALVFGDFCVRSIRESAILVLGEPTALSIETTLTQILPKEELAAFWLKHRDALRRDLLQLDRQVVSHSFRATYKDKLPMVFSVLDSMTATIADSQMAADEGLLPES</sequence>
<proteinExistence type="predicted"/>
<dbReference type="InterPro" id="IPR027417">
    <property type="entry name" value="P-loop_NTPase"/>
</dbReference>